<feature type="domain" description="DDH" evidence="1">
    <location>
        <begin position="20"/>
        <end position="144"/>
    </location>
</feature>
<dbReference type="Gene3D" id="3.90.1640.10">
    <property type="entry name" value="inorganic pyrophosphatase (n-terminal core)"/>
    <property type="match status" value="1"/>
</dbReference>
<dbReference type="KEGG" id="gog:C1280_31070"/>
<dbReference type="Pfam" id="PF01368">
    <property type="entry name" value="DHH"/>
    <property type="match status" value="1"/>
</dbReference>
<evidence type="ECO:0000313" key="4">
    <source>
        <dbReference type="Proteomes" id="UP000245802"/>
    </source>
</evidence>
<accession>A0A2Z3H5H9</accession>
<dbReference type="GO" id="GO:0003676">
    <property type="term" value="F:nucleic acid binding"/>
    <property type="evidence" value="ECO:0007669"/>
    <property type="project" value="InterPro"/>
</dbReference>
<dbReference type="OrthoDB" id="9803668at2"/>
<organism evidence="3 4">
    <name type="scientific">Gemmata obscuriglobus</name>
    <dbReference type="NCBI Taxonomy" id="114"/>
    <lineage>
        <taxon>Bacteria</taxon>
        <taxon>Pseudomonadati</taxon>
        <taxon>Planctomycetota</taxon>
        <taxon>Planctomycetia</taxon>
        <taxon>Gemmatales</taxon>
        <taxon>Gemmataceae</taxon>
        <taxon>Gemmata</taxon>
    </lineage>
</organism>
<dbReference type="PANTHER" id="PTHR47618">
    <property type="entry name" value="BIFUNCTIONAL OLIGORIBONUCLEASE AND PAP PHOSPHATASE NRNA"/>
    <property type="match status" value="1"/>
</dbReference>
<dbReference type="Proteomes" id="UP000245802">
    <property type="component" value="Chromosome"/>
</dbReference>
<sequence length="325" mass="34886">MPLDWSPLVDLLRRHDRPLLMTHVRPDADGMGAQLALRDALAAIGKYPRVAIASKLLPRYEFLDPKRAVIEDFKPAAFTDRDCVVILDTGTWNQLGDFGDWLRKSPLPRAVVDHHRTQDDLGGLQLVDTTAEAAGRLAYELIRALGAPLSAAAANHLFMAVATDTGWFRHPNATAQTFALCGELVAAGANPTALYEQLYEAASLARFKLTAVALERLGVRANGKIGFTEIALADYEKTGSVPGDTEDLINYPRSVEGVELALVFIEQPGGGTKVSFRSRAADVSKLAEKWGGGGHKLASGARLGKPLAEAREEVLAAAEAVLAGQ</sequence>
<feature type="domain" description="DHHA1" evidence="2">
    <location>
        <begin position="242"/>
        <end position="323"/>
    </location>
</feature>
<dbReference type="InterPro" id="IPR038763">
    <property type="entry name" value="DHH_sf"/>
</dbReference>
<evidence type="ECO:0000313" key="3">
    <source>
        <dbReference type="EMBL" id="AWM40988.1"/>
    </source>
</evidence>
<evidence type="ECO:0000259" key="1">
    <source>
        <dbReference type="Pfam" id="PF01368"/>
    </source>
</evidence>
<evidence type="ECO:0000259" key="2">
    <source>
        <dbReference type="Pfam" id="PF02272"/>
    </source>
</evidence>
<protein>
    <submittedName>
        <fullName evidence="3">Bifunctional oligoribonuclease/PAP phosphatase NrnA</fullName>
    </submittedName>
</protein>
<dbReference type="AlphaFoldDB" id="A0A2Z3H5H9"/>
<dbReference type="Gene3D" id="3.10.310.30">
    <property type="match status" value="1"/>
</dbReference>
<dbReference type="PANTHER" id="PTHR47618:SF1">
    <property type="entry name" value="BIFUNCTIONAL OLIGORIBONUCLEASE AND PAP PHOSPHATASE NRNA"/>
    <property type="match status" value="1"/>
</dbReference>
<dbReference type="InterPro" id="IPR001667">
    <property type="entry name" value="DDH_dom"/>
</dbReference>
<name>A0A2Z3H5H9_9BACT</name>
<dbReference type="RefSeq" id="WP_010045727.1">
    <property type="nucleotide sequence ID" value="NZ_CP025958.1"/>
</dbReference>
<dbReference type="InterPro" id="IPR003156">
    <property type="entry name" value="DHHA1_dom"/>
</dbReference>
<dbReference type="Pfam" id="PF02272">
    <property type="entry name" value="DHHA1"/>
    <property type="match status" value="1"/>
</dbReference>
<dbReference type="EMBL" id="CP025958">
    <property type="protein sequence ID" value="AWM40988.1"/>
    <property type="molecule type" value="Genomic_DNA"/>
</dbReference>
<keyword evidence="4" id="KW-1185">Reference proteome</keyword>
<dbReference type="InterPro" id="IPR051319">
    <property type="entry name" value="Oligoribo/pAp-PDE_c-di-AMP_PDE"/>
</dbReference>
<reference evidence="3 4" key="1">
    <citation type="submission" date="2018-01" db="EMBL/GenBank/DDBJ databases">
        <title>G. obscuriglobus.</title>
        <authorList>
            <person name="Franke J."/>
            <person name="Blomberg W."/>
            <person name="Selmecki A."/>
        </authorList>
    </citation>
    <scope>NUCLEOTIDE SEQUENCE [LARGE SCALE GENOMIC DNA]</scope>
    <source>
        <strain evidence="3 4">DSM 5831</strain>
    </source>
</reference>
<gene>
    <name evidence="3" type="ORF">C1280_31070</name>
</gene>
<proteinExistence type="predicted"/>
<dbReference type="SUPFAM" id="SSF64182">
    <property type="entry name" value="DHH phosphoesterases"/>
    <property type="match status" value="1"/>
</dbReference>